<name>A0AAV4SRI4_9ARAC</name>
<proteinExistence type="predicted"/>
<dbReference type="EMBL" id="BPLQ01008282">
    <property type="protein sequence ID" value="GIY36370.1"/>
    <property type="molecule type" value="Genomic_DNA"/>
</dbReference>
<dbReference type="AlphaFoldDB" id="A0AAV4SRI4"/>
<evidence type="ECO:0000313" key="2">
    <source>
        <dbReference type="EMBL" id="GIY36370.1"/>
    </source>
</evidence>
<evidence type="ECO:0000256" key="1">
    <source>
        <dbReference type="SAM" id="SignalP"/>
    </source>
</evidence>
<dbReference type="Proteomes" id="UP001054837">
    <property type="component" value="Unassembled WGS sequence"/>
</dbReference>
<feature type="signal peptide" evidence="1">
    <location>
        <begin position="1"/>
        <end position="24"/>
    </location>
</feature>
<evidence type="ECO:0000313" key="3">
    <source>
        <dbReference type="Proteomes" id="UP001054837"/>
    </source>
</evidence>
<accession>A0AAV4SRI4</accession>
<keyword evidence="1" id="KW-0732">Signal</keyword>
<reference evidence="2 3" key="1">
    <citation type="submission" date="2021-06" db="EMBL/GenBank/DDBJ databases">
        <title>Caerostris darwini draft genome.</title>
        <authorList>
            <person name="Kono N."/>
            <person name="Arakawa K."/>
        </authorList>
    </citation>
    <scope>NUCLEOTIDE SEQUENCE [LARGE SCALE GENOMIC DNA]</scope>
</reference>
<protein>
    <submittedName>
        <fullName evidence="2">Uncharacterized protein</fullName>
    </submittedName>
</protein>
<comment type="caution">
    <text evidence="2">The sequence shown here is derived from an EMBL/GenBank/DDBJ whole genome shotgun (WGS) entry which is preliminary data.</text>
</comment>
<keyword evidence="3" id="KW-1185">Reference proteome</keyword>
<gene>
    <name evidence="2" type="ORF">CDAR_210131</name>
</gene>
<sequence length="90" mass="10155">MAVTSTILVAQALLSLNIYEMVCAMIDETLNNYLEEGATFTQRGINIILVLEENVTYDRTSTLKEGNVLINNMNGEYSDNFSTDPMRLRE</sequence>
<feature type="chain" id="PRO_5043360513" evidence="1">
    <location>
        <begin position="25"/>
        <end position="90"/>
    </location>
</feature>
<organism evidence="2 3">
    <name type="scientific">Caerostris darwini</name>
    <dbReference type="NCBI Taxonomy" id="1538125"/>
    <lineage>
        <taxon>Eukaryota</taxon>
        <taxon>Metazoa</taxon>
        <taxon>Ecdysozoa</taxon>
        <taxon>Arthropoda</taxon>
        <taxon>Chelicerata</taxon>
        <taxon>Arachnida</taxon>
        <taxon>Araneae</taxon>
        <taxon>Araneomorphae</taxon>
        <taxon>Entelegynae</taxon>
        <taxon>Araneoidea</taxon>
        <taxon>Araneidae</taxon>
        <taxon>Caerostris</taxon>
    </lineage>
</organism>